<sequence length="71" mass="8184">MGFHLHFVITLLLLTETESQMQTTGSLPLRNIITPLKQLTIVVMAFLLRVLKTDHKDLSHLTRHLQIHLES</sequence>
<evidence type="ECO:0000313" key="3">
    <source>
        <dbReference type="Proteomes" id="UP000489600"/>
    </source>
</evidence>
<feature type="chain" id="PRO_5021873873" evidence="1">
    <location>
        <begin position="20"/>
        <end position="71"/>
    </location>
</feature>
<organism evidence="2 3">
    <name type="scientific">Arabis nemorensis</name>
    <dbReference type="NCBI Taxonomy" id="586526"/>
    <lineage>
        <taxon>Eukaryota</taxon>
        <taxon>Viridiplantae</taxon>
        <taxon>Streptophyta</taxon>
        <taxon>Embryophyta</taxon>
        <taxon>Tracheophyta</taxon>
        <taxon>Spermatophyta</taxon>
        <taxon>Magnoliopsida</taxon>
        <taxon>eudicotyledons</taxon>
        <taxon>Gunneridae</taxon>
        <taxon>Pentapetalae</taxon>
        <taxon>rosids</taxon>
        <taxon>malvids</taxon>
        <taxon>Brassicales</taxon>
        <taxon>Brassicaceae</taxon>
        <taxon>Arabideae</taxon>
        <taxon>Arabis</taxon>
    </lineage>
</organism>
<name>A0A565ASV4_9BRAS</name>
<dbReference type="AlphaFoldDB" id="A0A565ASV4"/>
<comment type="caution">
    <text evidence="2">The sequence shown here is derived from an EMBL/GenBank/DDBJ whole genome shotgun (WGS) entry which is preliminary data.</text>
</comment>
<dbReference type="EMBL" id="CABITT030000001">
    <property type="protein sequence ID" value="VVA91708.1"/>
    <property type="molecule type" value="Genomic_DNA"/>
</dbReference>
<keyword evidence="3" id="KW-1185">Reference proteome</keyword>
<evidence type="ECO:0000256" key="1">
    <source>
        <dbReference type="SAM" id="SignalP"/>
    </source>
</evidence>
<proteinExistence type="predicted"/>
<keyword evidence="1" id="KW-0732">Signal</keyword>
<gene>
    <name evidence="2" type="ORF">ANE_LOCUS2153</name>
</gene>
<protein>
    <submittedName>
        <fullName evidence="2">Uncharacterized protein</fullName>
    </submittedName>
</protein>
<dbReference type="Proteomes" id="UP000489600">
    <property type="component" value="Unassembled WGS sequence"/>
</dbReference>
<accession>A0A565ASV4</accession>
<feature type="signal peptide" evidence="1">
    <location>
        <begin position="1"/>
        <end position="19"/>
    </location>
</feature>
<evidence type="ECO:0000313" key="2">
    <source>
        <dbReference type="EMBL" id="VVA91708.1"/>
    </source>
</evidence>
<reference evidence="2" key="1">
    <citation type="submission" date="2019-07" db="EMBL/GenBank/DDBJ databases">
        <authorList>
            <person name="Dittberner H."/>
        </authorList>
    </citation>
    <scope>NUCLEOTIDE SEQUENCE [LARGE SCALE GENOMIC DNA]</scope>
</reference>